<organism evidence="1 2">
    <name type="scientific">Pseudocercospora fijiensis (strain CIRAD86)</name>
    <name type="common">Black leaf streak disease fungus</name>
    <name type="synonym">Mycosphaerella fijiensis</name>
    <dbReference type="NCBI Taxonomy" id="383855"/>
    <lineage>
        <taxon>Eukaryota</taxon>
        <taxon>Fungi</taxon>
        <taxon>Dikarya</taxon>
        <taxon>Ascomycota</taxon>
        <taxon>Pezizomycotina</taxon>
        <taxon>Dothideomycetes</taxon>
        <taxon>Dothideomycetidae</taxon>
        <taxon>Mycosphaerellales</taxon>
        <taxon>Mycosphaerellaceae</taxon>
        <taxon>Pseudocercospora</taxon>
    </lineage>
</organism>
<sequence length="62" mass="7045">MQTRPAFLARECFLSAFRSTMNHAVTKCFIISKNVGFRKTPMPRVIISKRRAPGAYAMQVIV</sequence>
<accession>N1Q9K9</accession>
<gene>
    <name evidence="1" type="ORF">MYCFIDRAFT_170995</name>
</gene>
<dbReference type="KEGG" id="pfj:MYCFIDRAFT_170995"/>
<dbReference type="EMBL" id="KB446555">
    <property type="protein sequence ID" value="EME89559.1"/>
    <property type="molecule type" value="Genomic_DNA"/>
</dbReference>
<keyword evidence="2" id="KW-1185">Reference proteome</keyword>
<dbReference type="AlphaFoldDB" id="N1Q9K9"/>
<dbReference type="HOGENOM" id="CLU_2905163_0_0_1"/>
<dbReference type="VEuPathDB" id="FungiDB:MYCFIDRAFT_170995"/>
<dbReference type="RefSeq" id="XP_007922135.1">
    <property type="nucleotide sequence ID" value="XM_007923944.1"/>
</dbReference>
<protein>
    <submittedName>
        <fullName evidence="1">Uncharacterized protein</fullName>
    </submittedName>
</protein>
<proteinExistence type="predicted"/>
<reference evidence="1 2" key="1">
    <citation type="journal article" date="2012" name="PLoS Pathog.">
        <title>Diverse lifestyles and strategies of plant pathogenesis encoded in the genomes of eighteen Dothideomycetes fungi.</title>
        <authorList>
            <person name="Ohm R.A."/>
            <person name="Feau N."/>
            <person name="Henrissat B."/>
            <person name="Schoch C.L."/>
            <person name="Horwitz B.A."/>
            <person name="Barry K.W."/>
            <person name="Condon B.J."/>
            <person name="Copeland A.C."/>
            <person name="Dhillon B."/>
            <person name="Glaser F."/>
            <person name="Hesse C.N."/>
            <person name="Kosti I."/>
            <person name="LaButti K."/>
            <person name="Lindquist E.A."/>
            <person name="Lucas S."/>
            <person name="Salamov A.A."/>
            <person name="Bradshaw R.E."/>
            <person name="Ciuffetti L."/>
            <person name="Hamelin R.C."/>
            <person name="Kema G.H.J."/>
            <person name="Lawrence C."/>
            <person name="Scott J.A."/>
            <person name="Spatafora J.W."/>
            <person name="Turgeon B.G."/>
            <person name="de Wit P.J.G.M."/>
            <person name="Zhong S."/>
            <person name="Goodwin S.B."/>
            <person name="Grigoriev I.V."/>
        </authorList>
    </citation>
    <scope>NUCLEOTIDE SEQUENCE [LARGE SCALE GENOMIC DNA]</scope>
    <source>
        <strain evidence="1 2">CIRAD86</strain>
    </source>
</reference>
<evidence type="ECO:0000313" key="1">
    <source>
        <dbReference type="EMBL" id="EME89559.1"/>
    </source>
</evidence>
<name>N1Q9K9_PSEFD</name>
<evidence type="ECO:0000313" key="2">
    <source>
        <dbReference type="Proteomes" id="UP000016932"/>
    </source>
</evidence>
<dbReference type="Proteomes" id="UP000016932">
    <property type="component" value="Unassembled WGS sequence"/>
</dbReference>
<dbReference type="GeneID" id="19332567"/>